<dbReference type="Proteomes" id="UP000054804">
    <property type="component" value="Unassembled WGS sequence"/>
</dbReference>
<dbReference type="RefSeq" id="WP_058846465.1">
    <property type="nucleotide sequence ID" value="NZ_LOCL01000027.1"/>
</dbReference>
<dbReference type="OrthoDB" id="4333183at2"/>
<evidence type="ECO:0000313" key="3">
    <source>
        <dbReference type="Proteomes" id="UP000054804"/>
    </source>
</evidence>
<evidence type="ECO:0000313" key="2">
    <source>
        <dbReference type="EMBL" id="KUF19309.1"/>
    </source>
</evidence>
<name>A0A0W7X905_9ACTN</name>
<feature type="signal peptide" evidence="1">
    <location>
        <begin position="1"/>
        <end position="29"/>
    </location>
</feature>
<gene>
    <name evidence="2" type="ORF">AT728_30265</name>
</gene>
<comment type="caution">
    <text evidence="2">The sequence shown here is derived from an EMBL/GenBank/DDBJ whole genome shotgun (WGS) entry which is preliminary data.</text>
</comment>
<keyword evidence="3" id="KW-1185">Reference proteome</keyword>
<proteinExistence type="predicted"/>
<evidence type="ECO:0000256" key="1">
    <source>
        <dbReference type="SAM" id="SignalP"/>
    </source>
</evidence>
<sequence>MHLRKMFAGAAVAATVAGVGLMAAPAAQAAGTAQTGAAGATAWIPWGTYADLSNCHHAGQWAVQNAGASNYTCSLNASQQYDLYIYRV</sequence>
<keyword evidence="1" id="KW-0732">Signal</keyword>
<organism evidence="2 3">
    <name type="scientific">Streptomyces silvensis</name>
    <dbReference type="NCBI Taxonomy" id="1765722"/>
    <lineage>
        <taxon>Bacteria</taxon>
        <taxon>Bacillati</taxon>
        <taxon>Actinomycetota</taxon>
        <taxon>Actinomycetes</taxon>
        <taxon>Kitasatosporales</taxon>
        <taxon>Streptomycetaceae</taxon>
        <taxon>Streptomyces</taxon>
    </lineage>
</organism>
<dbReference type="EMBL" id="LOCL01000027">
    <property type="protein sequence ID" value="KUF19309.1"/>
    <property type="molecule type" value="Genomic_DNA"/>
</dbReference>
<feature type="chain" id="PRO_5006937192" evidence="1">
    <location>
        <begin position="30"/>
        <end position="88"/>
    </location>
</feature>
<protein>
    <submittedName>
        <fullName evidence="2">Uncharacterized protein</fullName>
    </submittedName>
</protein>
<accession>A0A0W7X905</accession>
<dbReference type="AlphaFoldDB" id="A0A0W7X905"/>
<reference evidence="2 3" key="1">
    <citation type="submission" date="2015-12" db="EMBL/GenBank/DDBJ databases">
        <title>Draft genome sequence of Streptomyces silvensis ATCC 53525, a producer of novel hormone antagonists.</title>
        <authorList>
            <person name="Johnston C.W."/>
            <person name="Li Y."/>
            <person name="Magarvey N.A."/>
        </authorList>
    </citation>
    <scope>NUCLEOTIDE SEQUENCE [LARGE SCALE GENOMIC DNA]</scope>
    <source>
        <strain evidence="2 3">ATCC 53525</strain>
    </source>
</reference>